<dbReference type="AlphaFoldDB" id="A0A8R1DZ32"/>
<feature type="coiled-coil region" evidence="1">
    <location>
        <begin position="192"/>
        <end position="219"/>
    </location>
</feature>
<dbReference type="EnsemblMetazoa" id="CJA16842.1">
    <property type="protein sequence ID" value="CJA16842.1"/>
    <property type="gene ID" value="WBGene00136047"/>
</dbReference>
<proteinExistence type="predicted"/>
<organism evidence="3 4">
    <name type="scientific">Caenorhabditis japonica</name>
    <dbReference type="NCBI Taxonomy" id="281687"/>
    <lineage>
        <taxon>Eukaryota</taxon>
        <taxon>Metazoa</taxon>
        <taxon>Ecdysozoa</taxon>
        <taxon>Nematoda</taxon>
        <taxon>Chromadorea</taxon>
        <taxon>Rhabditida</taxon>
        <taxon>Rhabditina</taxon>
        <taxon>Rhabditomorpha</taxon>
        <taxon>Rhabditoidea</taxon>
        <taxon>Rhabditidae</taxon>
        <taxon>Peloderinae</taxon>
        <taxon>Caenorhabditis</taxon>
    </lineage>
</organism>
<dbReference type="Gene3D" id="1.20.5.170">
    <property type="match status" value="1"/>
</dbReference>
<dbReference type="Proteomes" id="UP000005237">
    <property type="component" value="Unassembled WGS sequence"/>
</dbReference>
<keyword evidence="1" id="KW-0175">Coiled coil</keyword>
<name>A0A8R1DZ32_CAEJA</name>
<keyword evidence="4" id="KW-1185">Reference proteome</keyword>
<dbReference type="InterPro" id="IPR046347">
    <property type="entry name" value="bZIP_sf"/>
</dbReference>
<dbReference type="PROSITE" id="PS00036">
    <property type="entry name" value="BZIP_BASIC"/>
    <property type="match status" value="1"/>
</dbReference>
<evidence type="ECO:0000313" key="4">
    <source>
        <dbReference type="Proteomes" id="UP000005237"/>
    </source>
</evidence>
<dbReference type="OMA" id="EIPHEQS"/>
<dbReference type="CDD" id="cd14692">
    <property type="entry name" value="bZIP_ATF4"/>
    <property type="match status" value="1"/>
</dbReference>
<dbReference type="Pfam" id="PF07716">
    <property type="entry name" value="bZIP_2"/>
    <property type="match status" value="1"/>
</dbReference>
<dbReference type="InterPro" id="IPR004827">
    <property type="entry name" value="bZIP"/>
</dbReference>
<evidence type="ECO:0000256" key="1">
    <source>
        <dbReference type="SAM" id="Coils"/>
    </source>
</evidence>
<accession>A0A8R1DZ32</accession>
<dbReference type="SUPFAM" id="SSF57959">
    <property type="entry name" value="Leucine zipper domain"/>
    <property type="match status" value="1"/>
</dbReference>
<feature type="domain" description="BZIP" evidence="2">
    <location>
        <begin position="165"/>
        <end position="223"/>
    </location>
</feature>
<dbReference type="SMART" id="SM00338">
    <property type="entry name" value="BRLZ"/>
    <property type="match status" value="1"/>
</dbReference>
<evidence type="ECO:0000313" key="3">
    <source>
        <dbReference type="EnsemblMetazoa" id="CJA16842.1"/>
    </source>
</evidence>
<protein>
    <submittedName>
        <fullName evidence="3">BZIP domain-containing protein</fullName>
    </submittedName>
</protein>
<dbReference type="GO" id="GO:0003700">
    <property type="term" value="F:DNA-binding transcription factor activity"/>
    <property type="evidence" value="ECO:0007669"/>
    <property type="project" value="InterPro"/>
</dbReference>
<sequence>MWPPNADDACNYSYVEHIGLNPHEHYHHHHFPHSSIDHIECFQTLSCPSDLPVESSYYQHQVPPTYQELGHTDLSPQFWCAEVDCAHERCTEREIPHEQSKIFEEISKECEHLLKESDCDRCKVQHEDGNEEAIPINDLVDIVMKTVDTMKNNDSSQEETKLLSRKREQNKVAAARYRDKQKAKWQELLSLRTDEEKRNVRLKGQVSKLEKEVNELKAKLLSSAFKK</sequence>
<evidence type="ECO:0000259" key="2">
    <source>
        <dbReference type="PROSITE" id="PS50217"/>
    </source>
</evidence>
<reference evidence="4" key="1">
    <citation type="submission" date="2010-08" db="EMBL/GenBank/DDBJ databases">
        <authorList>
            <consortium name="Caenorhabditis japonica Sequencing Consortium"/>
            <person name="Wilson R.K."/>
        </authorList>
    </citation>
    <scope>NUCLEOTIDE SEQUENCE [LARGE SCALE GENOMIC DNA]</scope>
    <source>
        <strain evidence="4">DF5081</strain>
    </source>
</reference>
<dbReference type="PROSITE" id="PS50217">
    <property type="entry name" value="BZIP"/>
    <property type="match status" value="1"/>
</dbReference>
<reference evidence="3" key="2">
    <citation type="submission" date="2022-06" db="UniProtKB">
        <authorList>
            <consortium name="EnsemblMetazoa"/>
        </authorList>
    </citation>
    <scope>IDENTIFICATION</scope>
    <source>
        <strain evidence="3">DF5081</strain>
    </source>
</reference>